<sequence length="333" mass="37572">MATNQLVHACPIPCNLCGGTEVSILSNRSRSGKPLRTVICQACGLVWSDPRPHDARQFYEEEYRLSYKHSYSPKSKHVLRAGHVALSRFEKIEPLLSGVKAVLDVGTGGGEFAYLLQSLGHGVNGIEPNRGYAAYSIQEYGLRVQVGFVQDVAFPPDSFDVVTIWHVLEHTEDPGFILSLLRSWLKPDGTLVVEVPNVEATCQAPGSTFHEAHLYNFNVVSLRRLARKHGLYETKHLISRDGGNITMFLSRAEPLVQDRYDAAIPGNCEWISRIVRRHSNVRRHLTSVPYLRAWQRLCRSLQERRETADERSGKALLDRLYASRLRSNPMGRE</sequence>
<keyword evidence="2" id="KW-1185">Reference proteome</keyword>
<dbReference type="EMBL" id="CZPZ01000013">
    <property type="protein sequence ID" value="CUS36153.1"/>
    <property type="molecule type" value="Genomic_DNA"/>
</dbReference>
<dbReference type="GO" id="GO:0008168">
    <property type="term" value="F:methyltransferase activity"/>
    <property type="evidence" value="ECO:0007669"/>
    <property type="project" value="UniProtKB-KW"/>
</dbReference>
<dbReference type="PANTHER" id="PTHR43861">
    <property type="entry name" value="TRANS-ACONITATE 2-METHYLTRANSFERASE-RELATED"/>
    <property type="match status" value="1"/>
</dbReference>
<accession>A0A0S4LGW9</accession>
<keyword evidence="1" id="KW-0489">Methyltransferase</keyword>
<dbReference type="InterPro" id="IPR029063">
    <property type="entry name" value="SAM-dependent_MTases_sf"/>
</dbReference>
<dbReference type="OrthoDB" id="9815644at2"/>
<dbReference type="Pfam" id="PF13489">
    <property type="entry name" value="Methyltransf_23"/>
    <property type="match status" value="1"/>
</dbReference>
<dbReference type="Proteomes" id="UP000198736">
    <property type="component" value="Unassembled WGS sequence"/>
</dbReference>
<keyword evidence="1" id="KW-0808">Transferase</keyword>
<protein>
    <submittedName>
        <fullName evidence="1">Methyltransferase type 11</fullName>
    </submittedName>
</protein>
<organism evidence="1 2">
    <name type="scientific">Candidatus Nitrospira nitrificans</name>
    <dbReference type="NCBI Taxonomy" id="1742973"/>
    <lineage>
        <taxon>Bacteria</taxon>
        <taxon>Pseudomonadati</taxon>
        <taxon>Nitrospirota</taxon>
        <taxon>Nitrospiria</taxon>
        <taxon>Nitrospirales</taxon>
        <taxon>Nitrospiraceae</taxon>
        <taxon>Nitrospira</taxon>
    </lineage>
</organism>
<gene>
    <name evidence="1" type="ORF">COMA2_200087</name>
</gene>
<proteinExistence type="predicted"/>
<dbReference type="CDD" id="cd02440">
    <property type="entry name" value="AdoMet_MTases"/>
    <property type="match status" value="1"/>
</dbReference>
<name>A0A0S4LGW9_9BACT</name>
<reference evidence="2" key="1">
    <citation type="submission" date="2015-10" db="EMBL/GenBank/DDBJ databases">
        <authorList>
            <person name="Luecker S."/>
            <person name="Luecker S."/>
        </authorList>
    </citation>
    <scope>NUCLEOTIDE SEQUENCE [LARGE SCALE GENOMIC DNA]</scope>
</reference>
<dbReference type="Gene3D" id="3.40.50.150">
    <property type="entry name" value="Vaccinia Virus protein VP39"/>
    <property type="match status" value="1"/>
</dbReference>
<dbReference type="SUPFAM" id="SSF53335">
    <property type="entry name" value="S-adenosyl-L-methionine-dependent methyltransferases"/>
    <property type="match status" value="1"/>
</dbReference>
<dbReference type="PANTHER" id="PTHR43861:SF6">
    <property type="entry name" value="METHYLTRANSFERASE TYPE 11"/>
    <property type="match status" value="1"/>
</dbReference>
<evidence type="ECO:0000313" key="1">
    <source>
        <dbReference type="EMBL" id="CUS36153.1"/>
    </source>
</evidence>
<dbReference type="STRING" id="1742973.COMA2_200087"/>
<dbReference type="AlphaFoldDB" id="A0A0S4LGW9"/>
<dbReference type="GO" id="GO:0032259">
    <property type="term" value="P:methylation"/>
    <property type="evidence" value="ECO:0007669"/>
    <property type="project" value="UniProtKB-KW"/>
</dbReference>
<evidence type="ECO:0000313" key="2">
    <source>
        <dbReference type="Proteomes" id="UP000198736"/>
    </source>
</evidence>